<dbReference type="Proteomes" id="UP000248897">
    <property type="component" value="Chromosome 1"/>
</dbReference>
<gene>
    <name evidence="1" type="ORF">NCTC12961_05828</name>
</gene>
<reference evidence="1 2" key="1">
    <citation type="submission" date="2018-06" db="EMBL/GenBank/DDBJ databases">
        <authorList>
            <consortium name="Pathogen Informatics"/>
            <person name="Doyle S."/>
        </authorList>
    </citation>
    <scope>NUCLEOTIDE SEQUENCE [LARGE SCALE GENOMIC DNA]</scope>
    <source>
        <strain evidence="1 2">NCTC12961</strain>
    </source>
</reference>
<evidence type="ECO:0000313" key="1">
    <source>
        <dbReference type="EMBL" id="SQI46574.1"/>
    </source>
</evidence>
<accession>A0A2X4YDQ4</accession>
<proteinExistence type="predicted"/>
<sequence>MMLSMGLSLSSGSSLVSLLPVTMPIARCLPQGTQTRAPATGCKPCGSR</sequence>
<protein>
    <submittedName>
        <fullName evidence="1">Uncharacterized protein</fullName>
    </submittedName>
</protein>
<dbReference type="AlphaFoldDB" id="A0A2X4YDQ4"/>
<organism evidence="1 2">
    <name type="scientific">Serratia plymuthica</name>
    <dbReference type="NCBI Taxonomy" id="82996"/>
    <lineage>
        <taxon>Bacteria</taxon>
        <taxon>Pseudomonadati</taxon>
        <taxon>Pseudomonadota</taxon>
        <taxon>Gammaproteobacteria</taxon>
        <taxon>Enterobacterales</taxon>
        <taxon>Yersiniaceae</taxon>
        <taxon>Serratia</taxon>
    </lineage>
</organism>
<dbReference type="EMBL" id="LS483469">
    <property type="protein sequence ID" value="SQI46574.1"/>
    <property type="molecule type" value="Genomic_DNA"/>
</dbReference>
<evidence type="ECO:0000313" key="2">
    <source>
        <dbReference type="Proteomes" id="UP000248897"/>
    </source>
</evidence>
<name>A0A2X4YDQ4_SERPL</name>